<dbReference type="InterPro" id="IPR036480">
    <property type="entry name" value="CarbP_synth_ssu_N_sf"/>
</dbReference>
<dbReference type="EMBL" id="JACQPB010000025">
    <property type="protein sequence ID" value="MBI4210263.1"/>
    <property type="molecule type" value="Genomic_DNA"/>
</dbReference>
<dbReference type="Proteomes" id="UP000732298">
    <property type="component" value="Unassembled WGS sequence"/>
</dbReference>
<dbReference type="Pfam" id="PF00988">
    <property type="entry name" value="CPSase_sm_chain"/>
    <property type="match status" value="1"/>
</dbReference>
<dbReference type="InterPro" id="IPR002474">
    <property type="entry name" value="CarbamoylP_synth_ssu_N"/>
</dbReference>
<evidence type="ECO:0000259" key="1">
    <source>
        <dbReference type="SMART" id="SM01097"/>
    </source>
</evidence>
<protein>
    <recommendedName>
        <fullName evidence="1">Carbamoyl-phosphate synthase small subunit N-terminal domain-containing protein</fullName>
    </recommendedName>
</protein>
<gene>
    <name evidence="2" type="ORF">HY544_02025</name>
</gene>
<comment type="caution">
    <text evidence="2">The sequence shown here is derived from an EMBL/GenBank/DDBJ whole genome shotgun (WGS) entry which is preliminary data.</text>
</comment>
<feature type="domain" description="Carbamoyl-phosphate synthase small subunit N-terminal" evidence="1">
    <location>
        <begin position="5"/>
        <end position="79"/>
    </location>
</feature>
<dbReference type="SMART" id="SM01097">
    <property type="entry name" value="CPSase_sm_chain"/>
    <property type="match status" value="1"/>
</dbReference>
<reference evidence="2" key="1">
    <citation type="submission" date="2020-07" db="EMBL/GenBank/DDBJ databases">
        <title>Huge and variable diversity of episymbiotic CPR bacteria and DPANN archaea in groundwater ecosystems.</title>
        <authorList>
            <person name="He C.Y."/>
            <person name="Keren R."/>
            <person name="Whittaker M."/>
            <person name="Farag I.F."/>
            <person name="Doudna J."/>
            <person name="Cate J.H.D."/>
            <person name="Banfield J.F."/>
        </authorList>
    </citation>
    <scope>NUCLEOTIDE SEQUENCE</scope>
    <source>
        <strain evidence="2">NC_groundwater_1296_Ag_S-0.2um_52_80</strain>
    </source>
</reference>
<evidence type="ECO:0000313" key="3">
    <source>
        <dbReference type="Proteomes" id="UP000732298"/>
    </source>
</evidence>
<evidence type="ECO:0000313" key="2">
    <source>
        <dbReference type="EMBL" id="MBI4210263.1"/>
    </source>
</evidence>
<proteinExistence type="predicted"/>
<dbReference type="SUPFAM" id="SSF52021">
    <property type="entry name" value="Carbamoyl phosphate synthetase, small subunit N-terminal domain"/>
    <property type="match status" value="1"/>
</dbReference>
<dbReference type="Gene3D" id="3.50.30.20">
    <property type="entry name" value="Carbamoyl-phosphate synthase small subunit, N-terminal domain"/>
    <property type="match status" value="1"/>
</dbReference>
<sequence>MASELKARLVLEDGSVFEGISFGYPHSTSGEVVFNTWMVWYNESFTDPSYAGQILCLTFPLVENYGVPEKITENGLTRKQPEKL</sequence>
<dbReference type="AlphaFoldDB" id="A0A8T3YJ27"/>
<organism evidence="2 3">
    <name type="scientific">Candidatus Iainarchaeum sp</name>
    <dbReference type="NCBI Taxonomy" id="3101447"/>
    <lineage>
        <taxon>Archaea</taxon>
        <taxon>Candidatus Iainarchaeota</taxon>
        <taxon>Candidatus Iainarchaeia</taxon>
        <taxon>Candidatus Iainarchaeales</taxon>
        <taxon>Candidatus Iainarchaeaceae</taxon>
        <taxon>Candidatus Iainarchaeum</taxon>
    </lineage>
</organism>
<name>A0A8T3YJ27_9ARCH</name>
<accession>A0A8T3YJ27</accession>